<dbReference type="Proteomes" id="UP000248014">
    <property type="component" value="Unassembled WGS sequence"/>
</dbReference>
<proteinExistence type="predicted"/>
<gene>
    <name evidence="2" type="ORF">C7451_12324</name>
</gene>
<keyword evidence="3" id="KW-1185">Reference proteome</keyword>
<dbReference type="AlphaFoldDB" id="A0A2V3UPS6"/>
<evidence type="ECO:0000313" key="2">
    <source>
        <dbReference type="EMBL" id="PXW67888.1"/>
    </source>
</evidence>
<dbReference type="InterPro" id="IPR036388">
    <property type="entry name" value="WH-like_DNA-bd_sf"/>
</dbReference>
<dbReference type="EMBL" id="QJJM01000023">
    <property type="protein sequence ID" value="PXW67888.1"/>
    <property type="molecule type" value="Genomic_DNA"/>
</dbReference>
<dbReference type="Gene3D" id="1.10.10.10">
    <property type="entry name" value="Winged helix-like DNA-binding domain superfamily/Winged helix DNA-binding domain"/>
    <property type="match status" value="1"/>
</dbReference>
<comment type="caution">
    <text evidence="2">The sequence shown here is derived from an EMBL/GenBank/DDBJ whole genome shotgun (WGS) entry which is preliminary data.</text>
</comment>
<sequence length="156" mass="16871">MASHVPQADNETLRQRPEMASCKLLVLKFVRQYIADWAGSPSLGEIAHALGTNRTRVRRAVKRLEADGQLVRVPGPRGLSLPEEEPLAVRQLRARGWTINPDDRTATPPASGPQSVTKEPLLPPAELDYPARRRSVAGSGEYGEKGGEERSAGGSG</sequence>
<organism evidence="2 3">
    <name type="scientific">Blastomonas natatoria</name>
    <dbReference type="NCBI Taxonomy" id="34015"/>
    <lineage>
        <taxon>Bacteria</taxon>
        <taxon>Pseudomonadati</taxon>
        <taxon>Pseudomonadota</taxon>
        <taxon>Alphaproteobacteria</taxon>
        <taxon>Sphingomonadales</taxon>
        <taxon>Sphingomonadaceae</taxon>
        <taxon>Blastomonas</taxon>
    </lineage>
</organism>
<dbReference type="RefSeq" id="WP_110300367.1">
    <property type="nucleotide sequence ID" value="NZ_QJJM01000023.1"/>
</dbReference>
<dbReference type="SUPFAM" id="SSF46785">
    <property type="entry name" value="Winged helix' DNA-binding domain"/>
    <property type="match status" value="1"/>
</dbReference>
<accession>A0A2V3UPS6</accession>
<dbReference type="OrthoDB" id="7573379at2"/>
<evidence type="ECO:0000256" key="1">
    <source>
        <dbReference type="SAM" id="MobiDB-lite"/>
    </source>
</evidence>
<feature type="compositionally biased region" description="Basic and acidic residues" evidence="1">
    <location>
        <begin position="142"/>
        <end position="156"/>
    </location>
</feature>
<name>A0A2V3UPS6_9SPHN</name>
<dbReference type="InterPro" id="IPR036390">
    <property type="entry name" value="WH_DNA-bd_sf"/>
</dbReference>
<protein>
    <submittedName>
        <fullName evidence="2">Regulatory GntR family protein</fullName>
    </submittedName>
</protein>
<feature type="region of interest" description="Disordered" evidence="1">
    <location>
        <begin position="95"/>
        <end position="156"/>
    </location>
</feature>
<reference evidence="2 3" key="1">
    <citation type="submission" date="2018-05" db="EMBL/GenBank/DDBJ databases">
        <title>Genomic Encyclopedia of Type Strains, Phase IV (KMG-IV): sequencing the most valuable type-strain genomes for metagenomic binning, comparative biology and taxonomic classification.</title>
        <authorList>
            <person name="Goeker M."/>
        </authorList>
    </citation>
    <scope>NUCLEOTIDE SEQUENCE [LARGE SCALE GENOMIC DNA]</scope>
    <source>
        <strain evidence="2 3">DSM 3183</strain>
    </source>
</reference>
<evidence type="ECO:0000313" key="3">
    <source>
        <dbReference type="Proteomes" id="UP000248014"/>
    </source>
</evidence>